<dbReference type="AlphaFoldDB" id="A0A2T0Q9B0"/>
<accession>A0A2T0Q9B0</accession>
<evidence type="ECO:0000313" key="2">
    <source>
        <dbReference type="Proteomes" id="UP000237846"/>
    </source>
</evidence>
<reference evidence="1 2" key="1">
    <citation type="submission" date="2018-03" db="EMBL/GenBank/DDBJ databases">
        <title>Genomic Encyclopedia of Archaeal and Bacterial Type Strains, Phase II (KMG-II): from individual species to whole genera.</title>
        <authorList>
            <person name="Goeker M."/>
        </authorList>
    </citation>
    <scope>NUCLEOTIDE SEQUENCE [LARGE SCALE GENOMIC DNA]</scope>
    <source>
        <strain evidence="1 2">DSM 45601</strain>
    </source>
</reference>
<gene>
    <name evidence="1" type="ORF">CLV72_102107</name>
</gene>
<protein>
    <submittedName>
        <fullName evidence="1">Uncharacterized protein</fullName>
    </submittedName>
</protein>
<name>A0A2T0Q9B0_9ACTN</name>
<dbReference type="EMBL" id="PVZC01000002">
    <property type="protein sequence ID" value="PRY00476.1"/>
    <property type="molecule type" value="Genomic_DNA"/>
</dbReference>
<evidence type="ECO:0000313" key="1">
    <source>
        <dbReference type="EMBL" id="PRY00476.1"/>
    </source>
</evidence>
<dbReference type="RefSeq" id="WP_106241879.1">
    <property type="nucleotide sequence ID" value="NZ_PVZC01000002.1"/>
</dbReference>
<dbReference type="Proteomes" id="UP000237846">
    <property type="component" value="Unassembled WGS sequence"/>
</dbReference>
<proteinExistence type="predicted"/>
<sequence length="246" mass="26949">MRIRVTVHRARLGRDAYRVIRPARPIRGVALTQGGDWHRLMCTDGGEALRVAALWHLAARSRRSLVHLPLRADPGARAVAAEWWEGPPLDLLLLHHSLRMPPGHWRQVRARLDQGRPHTADTGTDMRAEFEAQTGRLPPGGSDRLDLAVHAATAVFTGSPSALFAGAYPFMRLALRGPGAVRSGRGGDHPGAPYYTTTLHPFDGLLRRTDRPGVLLVYRDPWLERRRAAGAERETEGTGAAETGSG</sequence>
<comment type="caution">
    <text evidence="1">The sequence shown here is derived from an EMBL/GenBank/DDBJ whole genome shotgun (WGS) entry which is preliminary data.</text>
</comment>
<keyword evidence="2" id="KW-1185">Reference proteome</keyword>
<organism evidence="1 2">
    <name type="scientific">Allonocardiopsis opalescens</name>
    <dbReference type="NCBI Taxonomy" id="1144618"/>
    <lineage>
        <taxon>Bacteria</taxon>
        <taxon>Bacillati</taxon>
        <taxon>Actinomycetota</taxon>
        <taxon>Actinomycetes</taxon>
        <taxon>Streptosporangiales</taxon>
        <taxon>Allonocardiopsis</taxon>
    </lineage>
</organism>
<dbReference type="OrthoDB" id="4146876at2"/>